<evidence type="ECO:0000313" key="1">
    <source>
        <dbReference type="EMBL" id="CAG8824951.1"/>
    </source>
</evidence>
<feature type="non-terminal residue" evidence="1">
    <location>
        <position position="129"/>
    </location>
</feature>
<dbReference type="PANTHER" id="PTHR22605:SF1">
    <property type="entry name" value="RZ-TYPE DOMAIN-CONTAINING PROTEIN"/>
    <property type="match status" value="1"/>
</dbReference>
<keyword evidence="2" id="KW-1185">Reference proteome</keyword>
<dbReference type="GO" id="GO:0004842">
    <property type="term" value="F:ubiquitin-protein transferase activity"/>
    <property type="evidence" value="ECO:0007669"/>
    <property type="project" value="InterPro"/>
</dbReference>
<dbReference type="InterPro" id="IPR031248">
    <property type="entry name" value="RNF213"/>
</dbReference>
<proteinExistence type="predicted"/>
<sequence>YVWDYGVLLSNDEKRYIQVMVQTRFGEGHELFTELLFTSQQFIRSIEEKYSVSLRDVKRAIKLVSFFEGSLRTRSGSGHSRVNKNYPPPDGSSRINLQIRCYILALSLCYQSRIYDQDTRKEYRQEMIK</sequence>
<reference evidence="1" key="1">
    <citation type="submission" date="2021-06" db="EMBL/GenBank/DDBJ databases">
        <authorList>
            <person name="Kallberg Y."/>
            <person name="Tangrot J."/>
            <person name="Rosling A."/>
        </authorList>
    </citation>
    <scope>NUCLEOTIDE SEQUENCE</scope>
    <source>
        <strain evidence="1">MA453B</strain>
    </source>
</reference>
<dbReference type="Proteomes" id="UP000789405">
    <property type="component" value="Unassembled WGS sequence"/>
</dbReference>
<dbReference type="GO" id="GO:0016887">
    <property type="term" value="F:ATP hydrolysis activity"/>
    <property type="evidence" value="ECO:0007669"/>
    <property type="project" value="InterPro"/>
</dbReference>
<accession>A0A9N9KGJ9</accession>
<protein>
    <submittedName>
        <fullName evidence="1">17639_t:CDS:1</fullName>
    </submittedName>
</protein>
<dbReference type="PANTHER" id="PTHR22605">
    <property type="entry name" value="RZ-TYPE DOMAIN-CONTAINING PROTEIN"/>
    <property type="match status" value="1"/>
</dbReference>
<evidence type="ECO:0000313" key="2">
    <source>
        <dbReference type="Proteomes" id="UP000789405"/>
    </source>
</evidence>
<dbReference type="OrthoDB" id="2400221at2759"/>
<organism evidence="1 2">
    <name type="scientific">Dentiscutata erythropus</name>
    <dbReference type="NCBI Taxonomy" id="1348616"/>
    <lineage>
        <taxon>Eukaryota</taxon>
        <taxon>Fungi</taxon>
        <taxon>Fungi incertae sedis</taxon>
        <taxon>Mucoromycota</taxon>
        <taxon>Glomeromycotina</taxon>
        <taxon>Glomeromycetes</taxon>
        <taxon>Diversisporales</taxon>
        <taxon>Gigasporaceae</taxon>
        <taxon>Dentiscutata</taxon>
    </lineage>
</organism>
<gene>
    <name evidence="1" type="ORF">DERYTH_LOCUS27806</name>
</gene>
<comment type="caution">
    <text evidence="1">The sequence shown here is derived from an EMBL/GenBank/DDBJ whole genome shotgun (WGS) entry which is preliminary data.</text>
</comment>
<feature type="non-terminal residue" evidence="1">
    <location>
        <position position="1"/>
    </location>
</feature>
<dbReference type="EMBL" id="CAJVPY010065670">
    <property type="protein sequence ID" value="CAG8824951.1"/>
    <property type="molecule type" value="Genomic_DNA"/>
</dbReference>
<name>A0A9N9KGJ9_9GLOM</name>
<dbReference type="AlphaFoldDB" id="A0A9N9KGJ9"/>